<evidence type="ECO:0000256" key="7">
    <source>
        <dbReference type="ARBA" id="ARBA00022917"/>
    </source>
</evidence>
<evidence type="ECO:0000256" key="1">
    <source>
        <dbReference type="ARBA" id="ARBA00004496"/>
    </source>
</evidence>
<dbReference type="Proteomes" id="UP000035337">
    <property type="component" value="Chromosome"/>
</dbReference>
<keyword evidence="13" id="KW-1185">Reference proteome</keyword>
<dbReference type="GO" id="GO:0006426">
    <property type="term" value="P:glycyl-tRNA aminoacylation"/>
    <property type="evidence" value="ECO:0007669"/>
    <property type="project" value="UniProtKB-UniRule"/>
</dbReference>
<dbReference type="PANTHER" id="PTHR30075:SF2">
    <property type="entry name" value="GLYCINE--TRNA LIGASE, CHLOROPLASTIC_MITOCHONDRIAL 2"/>
    <property type="match status" value="1"/>
</dbReference>
<proteinExistence type="inferred from homology"/>
<dbReference type="PATRIC" id="fig|1408281.3.peg.613"/>
<keyword evidence="8 10" id="KW-0030">Aminoacyl-tRNA synthetase</keyword>
<protein>
    <recommendedName>
        <fullName evidence="10">Glycine--tRNA ligase beta subunit</fullName>
        <ecNumber evidence="10">6.1.1.14</ecNumber>
    </recommendedName>
    <alternativeName>
        <fullName evidence="10">Glycyl-tRNA synthetase beta subunit</fullName>
        <shortName evidence="10">GlyRS</shortName>
    </alternativeName>
</protein>
<dbReference type="PROSITE" id="PS50861">
    <property type="entry name" value="AA_TRNA_LIGASE_II_GLYAB"/>
    <property type="match status" value="1"/>
</dbReference>
<evidence type="ECO:0000256" key="9">
    <source>
        <dbReference type="ARBA" id="ARBA00047937"/>
    </source>
</evidence>
<evidence type="ECO:0000313" key="12">
    <source>
        <dbReference type="EMBL" id="AKL97976.1"/>
    </source>
</evidence>
<dbReference type="PANTHER" id="PTHR30075">
    <property type="entry name" value="GLYCYL-TRNA SYNTHETASE"/>
    <property type="match status" value="1"/>
</dbReference>
<dbReference type="EC" id="6.1.1.14" evidence="10"/>
<dbReference type="AlphaFoldDB" id="A0A0G3WH77"/>
<dbReference type="InterPro" id="IPR008909">
    <property type="entry name" value="DALR_anticod-bd"/>
</dbReference>
<keyword evidence="6 10" id="KW-0067">ATP-binding</keyword>
<evidence type="ECO:0000256" key="4">
    <source>
        <dbReference type="ARBA" id="ARBA00022598"/>
    </source>
</evidence>
<dbReference type="GO" id="GO:0005829">
    <property type="term" value="C:cytosol"/>
    <property type="evidence" value="ECO:0007669"/>
    <property type="project" value="TreeGrafter"/>
</dbReference>
<evidence type="ECO:0000256" key="3">
    <source>
        <dbReference type="ARBA" id="ARBA00022490"/>
    </source>
</evidence>
<evidence type="ECO:0000256" key="6">
    <source>
        <dbReference type="ARBA" id="ARBA00022840"/>
    </source>
</evidence>
<dbReference type="GO" id="GO:0004814">
    <property type="term" value="F:arginine-tRNA ligase activity"/>
    <property type="evidence" value="ECO:0007669"/>
    <property type="project" value="InterPro"/>
</dbReference>
<keyword evidence="4 10" id="KW-0436">Ligase</keyword>
<gene>
    <name evidence="10 12" type="primary">glyS</name>
    <name evidence="12" type="ORF">Epro_0597</name>
</gene>
<organism evidence="12 13">
    <name type="scientific">Endomicrobium proavitum</name>
    <dbReference type="NCBI Taxonomy" id="1408281"/>
    <lineage>
        <taxon>Bacteria</taxon>
        <taxon>Pseudomonadati</taxon>
        <taxon>Elusimicrobiota</taxon>
        <taxon>Endomicrobiia</taxon>
        <taxon>Endomicrobiales</taxon>
        <taxon>Endomicrobiaceae</taxon>
        <taxon>Endomicrobium</taxon>
    </lineage>
</organism>
<dbReference type="KEGG" id="epo:Epro_0597"/>
<evidence type="ECO:0000256" key="8">
    <source>
        <dbReference type="ARBA" id="ARBA00023146"/>
    </source>
</evidence>
<evidence type="ECO:0000256" key="10">
    <source>
        <dbReference type="HAMAP-Rule" id="MF_00255"/>
    </source>
</evidence>
<name>A0A0G3WH77_9BACT</name>
<evidence type="ECO:0000313" key="13">
    <source>
        <dbReference type="Proteomes" id="UP000035337"/>
    </source>
</evidence>
<dbReference type="PRINTS" id="PR01045">
    <property type="entry name" value="TRNASYNTHGB"/>
</dbReference>
<keyword evidence="5 10" id="KW-0547">Nucleotide-binding</keyword>
<reference evidence="12 13" key="1">
    <citation type="submission" date="2014-09" db="EMBL/GenBank/DDBJ databases">
        <title>Complete genome sequence of Endomicrobium proavitum.</title>
        <authorList>
            <person name="Zheng H."/>
        </authorList>
    </citation>
    <scope>NUCLEOTIDE SEQUENCE [LARGE SCALE GENOMIC DNA]</scope>
    <source>
        <strain evidence="12 13">Rsa215</strain>
    </source>
</reference>
<evidence type="ECO:0000256" key="2">
    <source>
        <dbReference type="ARBA" id="ARBA00008226"/>
    </source>
</evidence>
<evidence type="ECO:0000259" key="11">
    <source>
        <dbReference type="Pfam" id="PF05746"/>
    </source>
</evidence>
<dbReference type="Gene3D" id="1.10.730.10">
    <property type="entry name" value="Isoleucyl-tRNA Synthetase, Domain 1"/>
    <property type="match status" value="1"/>
</dbReference>
<keyword evidence="7 10" id="KW-0648">Protein biosynthesis</keyword>
<dbReference type="EMBL" id="CP009498">
    <property type="protein sequence ID" value="AKL97976.1"/>
    <property type="molecule type" value="Genomic_DNA"/>
</dbReference>
<dbReference type="OrthoDB" id="9775440at2"/>
<dbReference type="InterPro" id="IPR006194">
    <property type="entry name" value="Gly-tRNA-synth_heterodimer"/>
</dbReference>
<dbReference type="RefSeq" id="WP_052570483.1">
    <property type="nucleotide sequence ID" value="NZ_CP009498.1"/>
</dbReference>
<dbReference type="GO" id="GO:0006420">
    <property type="term" value="P:arginyl-tRNA aminoacylation"/>
    <property type="evidence" value="ECO:0007669"/>
    <property type="project" value="InterPro"/>
</dbReference>
<dbReference type="SUPFAM" id="SSF109604">
    <property type="entry name" value="HD-domain/PDEase-like"/>
    <property type="match status" value="1"/>
</dbReference>
<dbReference type="GO" id="GO:0004820">
    <property type="term" value="F:glycine-tRNA ligase activity"/>
    <property type="evidence" value="ECO:0007669"/>
    <property type="project" value="UniProtKB-UniRule"/>
</dbReference>
<keyword evidence="3 10" id="KW-0963">Cytoplasm</keyword>
<dbReference type="Pfam" id="PF02092">
    <property type="entry name" value="tRNA_synt_2f"/>
    <property type="match status" value="1"/>
</dbReference>
<feature type="domain" description="DALR anticodon binding" evidence="11">
    <location>
        <begin position="594"/>
        <end position="693"/>
    </location>
</feature>
<dbReference type="GO" id="GO:0005524">
    <property type="term" value="F:ATP binding"/>
    <property type="evidence" value="ECO:0007669"/>
    <property type="project" value="UniProtKB-UniRule"/>
</dbReference>
<dbReference type="InterPro" id="IPR015944">
    <property type="entry name" value="Gly-tRNA-synth_bsu"/>
</dbReference>
<evidence type="ECO:0000256" key="5">
    <source>
        <dbReference type="ARBA" id="ARBA00022741"/>
    </source>
</evidence>
<accession>A0A0G3WH77</accession>
<comment type="subunit">
    <text evidence="10">Tetramer of two alpha and two beta subunits.</text>
</comment>
<dbReference type="NCBIfam" id="TIGR00211">
    <property type="entry name" value="glyS"/>
    <property type="match status" value="1"/>
</dbReference>
<comment type="catalytic activity">
    <reaction evidence="9 10">
        <text>tRNA(Gly) + glycine + ATP = glycyl-tRNA(Gly) + AMP + diphosphate</text>
        <dbReference type="Rhea" id="RHEA:16013"/>
        <dbReference type="Rhea" id="RHEA-COMP:9664"/>
        <dbReference type="Rhea" id="RHEA-COMP:9683"/>
        <dbReference type="ChEBI" id="CHEBI:30616"/>
        <dbReference type="ChEBI" id="CHEBI:33019"/>
        <dbReference type="ChEBI" id="CHEBI:57305"/>
        <dbReference type="ChEBI" id="CHEBI:78442"/>
        <dbReference type="ChEBI" id="CHEBI:78522"/>
        <dbReference type="ChEBI" id="CHEBI:456215"/>
        <dbReference type="EC" id="6.1.1.14"/>
    </reaction>
</comment>
<comment type="subcellular location">
    <subcellularLocation>
        <location evidence="1 10">Cytoplasm</location>
    </subcellularLocation>
</comment>
<dbReference type="STRING" id="1408281.Epro_0597"/>
<sequence length="704" mass="78915">MNRQELNDALLEIGTEEIPSSYIEPALKQIGELAQKKFAAAGLKYTDIKTYATPRRLVLYVSDLAAKSEDKTEELLGPALLAAKDAAGNWTQAATGFAAKNGVKPDNLEIKKTDKGDRLCFVKKLKGEKTEKLLLNIFPEIIKNIYFPKTMIWESSGFKFARPVRNIIALYGKKTVKFKIADVASGNWTIGLHAVDKSKIKIDLPKNYLVKLKNKHVLADQNERKETLKKSLEESVKSAGSVIYDDNLTDEVNYLVEFPTAVLCEFDKRYLELPPEALTVCIKKSQKCFAVNDKNGKFSNYFIDVKNGVSKYQEVAREGYEKVVGARLSDAEFFYKNDLKKGLDANAEKLKGVVFHKEIGTVYEKNERVRILSVFINKEFCAQVDGKLLDRAVVLSKADLVSEMVFEYGELQGVMGKIYAKKTGENNDVADAVEQHYWPLSASGELPKNNIALIISIADKLDTLAANFAVGLEPSGSADPYGLRRAAIGLIRMIFDKFPNVNLNDVVNKSFELLPEKVKNNQKFAQAKERFVNFLWQRIESIFEGLGYLSGDIKAVSSAAKNSGLQYLGNLQLKLDALKTAKQKGDFVSIAEVFKRINNILAQAKKQNIEISNSVNRELLRDDAENALYASSQKINSQTQEYISAKNYDKVFDKVLEIKPDIDNFFAKVMVMAEDETIKKNRFALLNSVKSVFDGFIDFSLIVN</sequence>
<dbReference type="HAMAP" id="MF_00255">
    <property type="entry name" value="Gly_tRNA_synth_beta"/>
    <property type="match status" value="1"/>
</dbReference>
<dbReference type="Pfam" id="PF05746">
    <property type="entry name" value="DALR_1"/>
    <property type="match status" value="1"/>
</dbReference>
<comment type="similarity">
    <text evidence="2 10">Belongs to the class-II aminoacyl-tRNA synthetase family.</text>
</comment>